<sequence length="315" mass="35442">MMISVALCTYNGQQFLPDQLRSLASQSRLPDELVVCDDRSTDGTWDLLAEFSRQASFPVRVERNQEQLGPAENFARCLARARGRWVVLCDQDDVWLPEKISVLAEKMTVLEVSCGPEFPLLIHSDAKVVDVELNTIADSLWAYQGSRPASGHVLNRLLLQNCVTGCTAMVNRALLEKALPIPGQALMHDWWLALVAAVFGQIDWHPEPLVLYRQHGGNDTGAKGWGIWVAIRSLLDFYGRAEARQVNAQVVQKTVSQAKAFVERFHAQLSPQQLEAIRAFASLSTEPYWKKRYLILKHGLYYHGLLRNAGHLLLK</sequence>
<dbReference type="InterPro" id="IPR001173">
    <property type="entry name" value="Glyco_trans_2-like"/>
</dbReference>
<organism evidence="2 3">
    <name type="scientific">Geothermobacter hydrogeniphilus</name>
    <dbReference type="NCBI Taxonomy" id="1969733"/>
    <lineage>
        <taxon>Bacteria</taxon>
        <taxon>Pseudomonadati</taxon>
        <taxon>Thermodesulfobacteriota</taxon>
        <taxon>Desulfuromonadia</taxon>
        <taxon>Desulfuromonadales</taxon>
        <taxon>Geothermobacteraceae</taxon>
        <taxon>Geothermobacter</taxon>
    </lineage>
</organism>
<evidence type="ECO:0000313" key="2">
    <source>
        <dbReference type="EMBL" id="PNU18742.1"/>
    </source>
</evidence>
<dbReference type="SUPFAM" id="SSF53448">
    <property type="entry name" value="Nucleotide-diphospho-sugar transferases"/>
    <property type="match status" value="1"/>
</dbReference>
<dbReference type="Proteomes" id="UP000236340">
    <property type="component" value="Unassembled WGS sequence"/>
</dbReference>
<protein>
    <submittedName>
        <fullName evidence="2">Glycosyltransferase family 2 protein</fullName>
    </submittedName>
</protein>
<dbReference type="RefSeq" id="WP_103116757.1">
    <property type="nucleotide sequence ID" value="NZ_PPFX01000053.1"/>
</dbReference>
<dbReference type="CDD" id="cd04196">
    <property type="entry name" value="GT_2_like_d"/>
    <property type="match status" value="1"/>
</dbReference>
<feature type="domain" description="Glycosyltransferase 2-like" evidence="1">
    <location>
        <begin position="4"/>
        <end position="109"/>
    </location>
</feature>
<dbReference type="EMBL" id="PPFX01000053">
    <property type="protein sequence ID" value="PNU18742.1"/>
    <property type="molecule type" value="Genomic_DNA"/>
</dbReference>
<dbReference type="AlphaFoldDB" id="A0A2K2H5Z5"/>
<dbReference type="GO" id="GO:0016758">
    <property type="term" value="F:hexosyltransferase activity"/>
    <property type="evidence" value="ECO:0007669"/>
    <property type="project" value="UniProtKB-ARBA"/>
</dbReference>
<proteinExistence type="predicted"/>
<dbReference type="InterPro" id="IPR029044">
    <property type="entry name" value="Nucleotide-diphossugar_trans"/>
</dbReference>
<dbReference type="PANTHER" id="PTHR22916">
    <property type="entry name" value="GLYCOSYLTRANSFERASE"/>
    <property type="match status" value="1"/>
</dbReference>
<accession>A0A2K2H5Z5</accession>
<name>A0A2K2H5Z5_9BACT</name>
<dbReference type="OrthoDB" id="5291101at2"/>
<evidence type="ECO:0000313" key="3">
    <source>
        <dbReference type="Proteomes" id="UP000236340"/>
    </source>
</evidence>
<dbReference type="PANTHER" id="PTHR22916:SF3">
    <property type="entry name" value="UDP-GLCNAC:BETAGAL BETA-1,3-N-ACETYLGLUCOSAMINYLTRANSFERASE-LIKE PROTEIN 1"/>
    <property type="match status" value="1"/>
</dbReference>
<keyword evidence="2" id="KW-0808">Transferase</keyword>
<gene>
    <name evidence="2" type="ORF">C2E25_16150</name>
</gene>
<reference evidence="2 3" key="1">
    <citation type="journal article" date="2018" name="Genome Announc.">
        <title>Genome Sequence of Geothermobacter sp. HR-1 Iron Reducer from the Loihi Seamount.</title>
        <authorList>
            <person name="Smith H."/>
            <person name="Abuyen K."/>
            <person name="Tremblay J."/>
            <person name="Savalia P."/>
            <person name="Perez-Rodriguez I."/>
            <person name="Emerson D."/>
            <person name="Tully B."/>
            <person name="Amend J."/>
        </authorList>
    </citation>
    <scope>NUCLEOTIDE SEQUENCE [LARGE SCALE GENOMIC DNA]</scope>
    <source>
        <strain evidence="2 3">HR-1</strain>
    </source>
</reference>
<evidence type="ECO:0000259" key="1">
    <source>
        <dbReference type="Pfam" id="PF00535"/>
    </source>
</evidence>
<dbReference type="Gene3D" id="3.90.550.10">
    <property type="entry name" value="Spore Coat Polysaccharide Biosynthesis Protein SpsA, Chain A"/>
    <property type="match status" value="1"/>
</dbReference>
<comment type="caution">
    <text evidence="2">The sequence shown here is derived from an EMBL/GenBank/DDBJ whole genome shotgun (WGS) entry which is preliminary data.</text>
</comment>
<dbReference type="Pfam" id="PF00535">
    <property type="entry name" value="Glycos_transf_2"/>
    <property type="match status" value="1"/>
</dbReference>